<gene>
    <name evidence="2" type="ORF">FMOSSE_LOCUS15511</name>
</gene>
<sequence length="119" mass="13420">MSIIAVFFFLNGCSEFIVAHLLISIDIAEGIPINQEESNRRRPPAEVKAIKAIECFPKFRGFFMRLEKINQSSSAEQAIDQSHNNLNIKDIKGHILEIAWGRPRPAGPKSKVQAETFQI</sequence>
<evidence type="ECO:0000256" key="1">
    <source>
        <dbReference type="SAM" id="SignalP"/>
    </source>
</evidence>
<evidence type="ECO:0000313" key="3">
    <source>
        <dbReference type="Proteomes" id="UP000789375"/>
    </source>
</evidence>
<proteinExistence type="predicted"/>
<feature type="signal peptide" evidence="1">
    <location>
        <begin position="1"/>
        <end position="30"/>
    </location>
</feature>
<name>A0A9N9IA87_FUNMO</name>
<feature type="chain" id="PRO_5040148718" evidence="1">
    <location>
        <begin position="31"/>
        <end position="119"/>
    </location>
</feature>
<comment type="caution">
    <text evidence="2">The sequence shown here is derived from an EMBL/GenBank/DDBJ whole genome shotgun (WGS) entry which is preliminary data.</text>
</comment>
<keyword evidence="1" id="KW-0732">Signal</keyword>
<protein>
    <submittedName>
        <fullName evidence="2">2496_t:CDS:1</fullName>
    </submittedName>
</protein>
<organism evidence="2 3">
    <name type="scientific">Funneliformis mosseae</name>
    <name type="common">Endomycorrhizal fungus</name>
    <name type="synonym">Glomus mosseae</name>
    <dbReference type="NCBI Taxonomy" id="27381"/>
    <lineage>
        <taxon>Eukaryota</taxon>
        <taxon>Fungi</taxon>
        <taxon>Fungi incertae sedis</taxon>
        <taxon>Mucoromycota</taxon>
        <taxon>Glomeromycotina</taxon>
        <taxon>Glomeromycetes</taxon>
        <taxon>Glomerales</taxon>
        <taxon>Glomeraceae</taxon>
        <taxon>Funneliformis</taxon>
    </lineage>
</organism>
<dbReference type="EMBL" id="CAJVPP010015996">
    <property type="protein sequence ID" value="CAG8728367.1"/>
    <property type="molecule type" value="Genomic_DNA"/>
</dbReference>
<feature type="non-terminal residue" evidence="2">
    <location>
        <position position="119"/>
    </location>
</feature>
<accession>A0A9N9IA87</accession>
<dbReference type="AlphaFoldDB" id="A0A9N9IA87"/>
<keyword evidence="3" id="KW-1185">Reference proteome</keyword>
<evidence type="ECO:0000313" key="2">
    <source>
        <dbReference type="EMBL" id="CAG8728367.1"/>
    </source>
</evidence>
<reference evidence="2" key="1">
    <citation type="submission" date="2021-06" db="EMBL/GenBank/DDBJ databases">
        <authorList>
            <person name="Kallberg Y."/>
            <person name="Tangrot J."/>
            <person name="Rosling A."/>
        </authorList>
    </citation>
    <scope>NUCLEOTIDE SEQUENCE</scope>
    <source>
        <strain evidence="2">87-6 pot B 2015</strain>
    </source>
</reference>
<dbReference type="Proteomes" id="UP000789375">
    <property type="component" value="Unassembled WGS sequence"/>
</dbReference>